<dbReference type="Proteomes" id="UP000244338">
    <property type="component" value="Unassembled WGS sequence"/>
</dbReference>
<accession>A0A2R6Y4C0</accession>
<dbReference type="InterPro" id="IPR020103">
    <property type="entry name" value="PsdUridine_synth_cat_dom_sf"/>
</dbReference>
<dbReference type="SUPFAM" id="SSF55120">
    <property type="entry name" value="Pseudouridine synthase"/>
    <property type="match status" value="1"/>
</dbReference>
<dbReference type="EMBL" id="PEBX01000006">
    <property type="protein sequence ID" value="PTQ57527.1"/>
    <property type="molecule type" value="Genomic_DNA"/>
</dbReference>
<dbReference type="GO" id="GO:0120159">
    <property type="term" value="F:rRNA pseudouridine synthase activity"/>
    <property type="evidence" value="ECO:0007669"/>
    <property type="project" value="UniProtKB-ARBA"/>
</dbReference>
<dbReference type="Pfam" id="PF01479">
    <property type="entry name" value="S4"/>
    <property type="match status" value="1"/>
</dbReference>
<dbReference type="InterPro" id="IPR042092">
    <property type="entry name" value="PsdUridine_s_RsuA/RluB/E/F_cat"/>
</dbReference>
<sequence length="316" mass="35897">MRKKRRRVKEDVFSLMRPIRPCDPHPDMAEKKMLRLDRLLHESGFGTRRDIKKWLKDGAVSVNGMAVLDHGLKIDPERDHVTVFEEAIQYEPYRYIMVHKPQGVITATRDAKEAVVLDLIPPEWVREGLAPVGRLDKDTTGLVLLTDDGHLAHRLTAPRYEVEKIYAVRVARPLQESDRLAFQKGLPIGGGEVAKPARLEIDPREPRWALVALREGKMHQVKRMFETVGTSVLRLHRLSIGPLVLEETLPEGSARLLRRSEVVRLYEAAGYCLPYFLAADKAMDVESASSVHDSDDPTDIFDKTIAAFLKRLPHLV</sequence>
<organism evidence="7 8">
    <name type="scientific">Candidatus Carbonibacillus altaicus</name>
    <dbReference type="NCBI Taxonomy" id="2163959"/>
    <lineage>
        <taxon>Bacteria</taxon>
        <taxon>Bacillati</taxon>
        <taxon>Bacillota</taxon>
        <taxon>Bacilli</taxon>
        <taxon>Bacillales</taxon>
        <taxon>Candidatus Carbonibacillus</taxon>
    </lineage>
</organism>
<dbReference type="PROSITE" id="PS50889">
    <property type="entry name" value="S4"/>
    <property type="match status" value="1"/>
</dbReference>
<dbReference type="Gene3D" id="3.30.70.580">
    <property type="entry name" value="Pseudouridine synthase I, catalytic domain, N-terminal subdomain"/>
    <property type="match status" value="1"/>
</dbReference>
<gene>
    <name evidence="7" type="ORF">BSOLF_1405</name>
</gene>
<feature type="domain" description="RNA-binding S4" evidence="6">
    <location>
        <begin position="34"/>
        <end position="92"/>
    </location>
</feature>
<dbReference type="Gene3D" id="3.30.70.1560">
    <property type="entry name" value="Alpha-L RNA-binding motif"/>
    <property type="match status" value="1"/>
</dbReference>
<name>A0A2R6Y4C0_9BACL</name>
<keyword evidence="2 4" id="KW-0694">RNA-binding</keyword>
<evidence type="ECO:0000313" key="8">
    <source>
        <dbReference type="Proteomes" id="UP000244338"/>
    </source>
</evidence>
<dbReference type="CDD" id="cd00165">
    <property type="entry name" value="S4"/>
    <property type="match status" value="1"/>
</dbReference>
<dbReference type="InterPro" id="IPR020094">
    <property type="entry name" value="TruA/RsuA/RluB/E/F_N"/>
</dbReference>
<dbReference type="GO" id="GO:0000455">
    <property type="term" value="P:enzyme-directed rRNA pseudouridine synthesis"/>
    <property type="evidence" value="ECO:0007669"/>
    <property type="project" value="UniProtKB-ARBA"/>
</dbReference>
<dbReference type="CDD" id="cd02553">
    <property type="entry name" value="PseudoU_synth_RsuA"/>
    <property type="match status" value="1"/>
</dbReference>
<dbReference type="SUPFAM" id="SSF55174">
    <property type="entry name" value="Alpha-L RNA-binding motif"/>
    <property type="match status" value="1"/>
</dbReference>
<evidence type="ECO:0000256" key="5">
    <source>
        <dbReference type="RuleBase" id="RU003887"/>
    </source>
</evidence>
<dbReference type="PANTHER" id="PTHR47683:SF4">
    <property type="entry name" value="PSEUDOURIDINE SYNTHASE"/>
    <property type="match status" value="1"/>
</dbReference>
<evidence type="ECO:0000256" key="3">
    <source>
        <dbReference type="ARBA" id="ARBA00023235"/>
    </source>
</evidence>
<dbReference type="InterPro" id="IPR036986">
    <property type="entry name" value="S4_RNA-bd_sf"/>
</dbReference>
<dbReference type="InterPro" id="IPR002942">
    <property type="entry name" value="S4_RNA-bd"/>
</dbReference>
<dbReference type="PANTHER" id="PTHR47683">
    <property type="entry name" value="PSEUDOURIDINE SYNTHASE FAMILY PROTEIN-RELATED"/>
    <property type="match status" value="1"/>
</dbReference>
<evidence type="ECO:0000256" key="2">
    <source>
        <dbReference type="ARBA" id="ARBA00022884"/>
    </source>
</evidence>
<dbReference type="PROSITE" id="PS01149">
    <property type="entry name" value="PSI_RSU"/>
    <property type="match status" value="1"/>
</dbReference>
<comment type="caution">
    <text evidence="7">The sequence shown here is derived from an EMBL/GenBank/DDBJ whole genome shotgun (WGS) entry which is preliminary data.</text>
</comment>
<comment type="similarity">
    <text evidence="1 5">Belongs to the pseudouridine synthase RsuA family.</text>
</comment>
<dbReference type="Pfam" id="PF00849">
    <property type="entry name" value="PseudoU_synth_2"/>
    <property type="match status" value="1"/>
</dbReference>
<protein>
    <recommendedName>
        <fullName evidence="5">Pseudouridine synthase</fullName>
        <ecNumber evidence="5">5.4.99.-</ecNumber>
    </recommendedName>
</protein>
<dbReference type="GO" id="GO:0003723">
    <property type="term" value="F:RNA binding"/>
    <property type="evidence" value="ECO:0007669"/>
    <property type="project" value="UniProtKB-KW"/>
</dbReference>
<reference evidence="8" key="1">
    <citation type="journal article" date="2018" name="Sci. Rep.">
        <title>Lignite coal burning seam in the remote Altai Mountains harbors a hydrogen-driven thermophilic microbial community.</title>
        <authorList>
            <person name="Kadnikov V.V."/>
            <person name="Mardanov A.V."/>
            <person name="Ivasenko D.A."/>
            <person name="Antsiferov D.V."/>
            <person name="Beletsky A.V."/>
            <person name="Karnachuk O.V."/>
            <person name="Ravin N.V."/>
        </authorList>
    </citation>
    <scope>NUCLEOTIDE SEQUENCE [LARGE SCALE GENOMIC DNA]</scope>
</reference>
<dbReference type="SMART" id="SM00363">
    <property type="entry name" value="S4"/>
    <property type="match status" value="1"/>
</dbReference>
<dbReference type="EC" id="5.4.99.-" evidence="5"/>
<keyword evidence="3 5" id="KW-0413">Isomerase</keyword>
<dbReference type="InterPro" id="IPR000748">
    <property type="entry name" value="PsdUridine_synth_RsuA/RluB/E/F"/>
</dbReference>
<evidence type="ECO:0000256" key="4">
    <source>
        <dbReference type="PROSITE-ProRule" id="PRU00182"/>
    </source>
</evidence>
<dbReference type="InterPro" id="IPR006145">
    <property type="entry name" value="PsdUridine_synth_RsuA/RluA"/>
</dbReference>
<evidence type="ECO:0000313" key="7">
    <source>
        <dbReference type="EMBL" id="PTQ57527.1"/>
    </source>
</evidence>
<dbReference type="InterPro" id="IPR018496">
    <property type="entry name" value="PsdUridine_synth_RsuA/RluB_CS"/>
</dbReference>
<dbReference type="NCBIfam" id="TIGR00093">
    <property type="entry name" value="pseudouridine synthase"/>
    <property type="match status" value="1"/>
</dbReference>
<dbReference type="AlphaFoldDB" id="A0A2R6Y4C0"/>
<evidence type="ECO:0000256" key="1">
    <source>
        <dbReference type="ARBA" id="ARBA00008348"/>
    </source>
</evidence>
<evidence type="ECO:0000259" key="6">
    <source>
        <dbReference type="SMART" id="SM00363"/>
    </source>
</evidence>
<dbReference type="Gene3D" id="3.10.290.10">
    <property type="entry name" value="RNA-binding S4 domain"/>
    <property type="match status" value="1"/>
</dbReference>
<dbReference type="InterPro" id="IPR050343">
    <property type="entry name" value="RsuA_PseudoU_synthase"/>
</dbReference>
<proteinExistence type="inferred from homology"/>